<dbReference type="AlphaFoldDB" id="A0A919YR31"/>
<protein>
    <submittedName>
        <fullName evidence="2">N-acetyltransferase YoaA</fullName>
    </submittedName>
</protein>
<proteinExistence type="predicted"/>
<evidence type="ECO:0000313" key="2">
    <source>
        <dbReference type="EMBL" id="GIP18105.1"/>
    </source>
</evidence>
<dbReference type="PROSITE" id="PS51186">
    <property type="entry name" value="GNAT"/>
    <property type="match status" value="1"/>
</dbReference>
<dbReference type="Proteomes" id="UP000683139">
    <property type="component" value="Unassembled WGS sequence"/>
</dbReference>
<feature type="domain" description="N-acetyltransferase" evidence="1">
    <location>
        <begin position="12"/>
        <end position="168"/>
    </location>
</feature>
<dbReference type="EMBL" id="BOSE01000007">
    <property type="protein sequence ID" value="GIP18105.1"/>
    <property type="molecule type" value="Genomic_DNA"/>
</dbReference>
<name>A0A919YR31_9BACL</name>
<dbReference type="SUPFAM" id="SSF55729">
    <property type="entry name" value="Acyl-CoA N-acyltransferases (Nat)"/>
    <property type="match status" value="1"/>
</dbReference>
<dbReference type="InterPro" id="IPR016181">
    <property type="entry name" value="Acyl_CoA_acyltransferase"/>
</dbReference>
<dbReference type="InterPro" id="IPR000182">
    <property type="entry name" value="GNAT_dom"/>
</dbReference>
<organism evidence="2 3">
    <name type="scientific">Paenibacillus montaniterrae</name>
    <dbReference type="NCBI Taxonomy" id="429341"/>
    <lineage>
        <taxon>Bacteria</taxon>
        <taxon>Bacillati</taxon>
        <taxon>Bacillota</taxon>
        <taxon>Bacilli</taxon>
        <taxon>Bacillales</taxon>
        <taxon>Paenibacillaceae</taxon>
        <taxon>Paenibacillus</taxon>
    </lineage>
</organism>
<dbReference type="Pfam" id="PF13302">
    <property type="entry name" value="Acetyltransf_3"/>
    <property type="match status" value="1"/>
</dbReference>
<dbReference type="Gene3D" id="3.40.630.30">
    <property type="match status" value="1"/>
</dbReference>
<dbReference type="RefSeq" id="WP_213518114.1">
    <property type="nucleotide sequence ID" value="NZ_BOSE01000007.1"/>
</dbReference>
<dbReference type="PANTHER" id="PTHR43792:SF9">
    <property type="entry name" value="RIBOSOMAL-PROTEIN-ALANINE ACETYLTRANSFERASE"/>
    <property type="match status" value="1"/>
</dbReference>
<sequence>MNNFPILETERFILRQLRLEDAPDLFSYFSKDEVTEFYDLESFTVVGQAEELIKNWNDRFTNAQGIRWGITFKHEDRIIGTCGFHNWSKEHFKIEVGYELSPPFWRQGIMTEVLKTVINYGFSQLGLNRIEAFIDPHNISSRKLLQKVGLTEEGTLRDYFYEKNKFVDAVIFSILKQEHMAGDLDGI</sequence>
<dbReference type="PANTHER" id="PTHR43792">
    <property type="entry name" value="GNAT FAMILY, PUTATIVE (AFU_ORTHOLOGUE AFUA_3G00765)-RELATED-RELATED"/>
    <property type="match status" value="1"/>
</dbReference>
<dbReference type="InterPro" id="IPR051531">
    <property type="entry name" value="N-acetyltransferase"/>
</dbReference>
<comment type="caution">
    <text evidence="2">The sequence shown here is derived from an EMBL/GenBank/DDBJ whole genome shotgun (WGS) entry which is preliminary data.</text>
</comment>
<reference evidence="2" key="1">
    <citation type="submission" date="2021-03" db="EMBL/GenBank/DDBJ databases">
        <title>Antimicrobial resistance genes in bacteria isolated from Japanese honey, and their potential for conferring macrolide and lincosamide resistance in the American foulbrood pathogen Paenibacillus larvae.</title>
        <authorList>
            <person name="Okamoto M."/>
            <person name="Kumagai M."/>
            <person name="Kanamori H."/>
            <person name="Takamatsu D."/>
        </authorList>
    </citation>
    <scope>NUCLEOTIDE SEQUENCE</scope>
    <source>
        <strain evidence="2">J40TS1</strain>
    </source>
</reference>
<gene>
    <name evidence="2" type="primary">yoaA</name>
    <name evidence="2" type="ORF">J40TS1_37470</name>
</gene>
<dbReference type="GO" id="GO:0008999">
    <property type="term" value="F:protein-N-terminal-alanine acetyltransferase activity"/>
    <property type="evidence" value="ECO:0007669"/>
    <property type="project" value="TreeGrafter"/>
</dbReference>
<evidence type="ECO:0000259" key="1">
    <source>
        <dbReference type="PROSITE" id="PS51186"/>
    </source>
</evidence>
<accession>A0A919YR31</accession>
<evidence type="ECO:0000313" key="3">
    <source>
        <dbReference type="Proteomes" id="UP000683139"/>
    </source>
</evidence>
<keyword evidence="3" id="KW-1185">Reference proteome</keyword>
<dbReference type="GO" id="GO:0005737">
    <property type="term" value="C:cytoplasm"/>
    <property type="evidence" value="ECO:0007669"/>
    <property type="project" value="TreeGrafter"/>
</dbReference>